<accession>A0A4R2TK82</accession>
<reference evidence="2 3" key="1">
    <citation type="submission" date="2019-03" db="EMBL/GenBank/DDBJ databases">
        <title>Genomic Encyclopedia of Type Strains, Phase IV (KMG-IV): sequencing the most valuable type-strain genomes for metagenomic binning, comparative biology and taxonomic classification.</title>
        <authorList>
            <person name="Goeker M."/>
        </authorList>
    </citation>
    <scope>NUCLEOTIDE SEQUENCE [LARGE SCALE GENOMIC DNA]</scope>
    <source>
        <strain evidence="2 3">DSM 100013</strain>
    </source>
</reference>
<evidence type="ECO:0008006" key="4">
    <source>
        <dbReference type="Google" id="ProtNLM"/>
    </source>
</evidence>
<dbReference type="AlphaFoldDB" id="A0A4R2TK82"/>
<evidence type="ECO:0000313" key="2">
    <source>
        <dbReference type="EMBL" id="TCQ02782.1"/>
    </source>
</evidence>
<evidence type="ECO:0000313" key="3">
    <source>
        <dbReference type="Proteomes" id="UP000295504"/>
    </source>
</evidence>
<organism evidence="2 3">
    <name type="scientific">Serpentinicella alkaliphila</name>
    <dbReference type="NCBI Taxonomy" id="1734049"/>
    <lineage>
        <taxon>Bacteria</taxon>
        <taxon>Bacillati</taxon>
        <taxon>Bacillota</taxon>
        <taxon>Clostridia</taxon>
        <taxon>Peptostreptococcales</taxon>
        <taxon>Natronincolaceae</taxon>
        <taxon>Serpentinicella</taxon>
    </lineage>
</organism>
<comment type="caution">
    <text evidence="2">The sequence shown here is derived from an EMBL/GenBank/DDBJ whole genome shotgun (WGS) entry which is preliminary data.</text>
</comment>
<dbReference type="EMBL" id="SLYC01000013">
    <property type="protein sequence ID" value="TCQ02782.1"/>
    <property type="molecule type" value="Genomic_DNA"/>
</dbReference>
<dbReference type="Proteomes" id="UP000295504">
    <property type="component" value="Unassembled WGS sequence"/>
</dbReference>
<name>A0A4R2TK82_9FIRM</name>
<dbReference type="PANTHER" id="PTHR40590">
    <property type="entry name" value="CYTOPLASMIC PROTEIN-RELATED"/>
    <property type="match status" value="1"/>
</dbReference>
<keyword evidence="1" id="KW-0812">Transmembrane</keyword>
<dbReference type="CDD" id="cd14789">
    <property type="entry name" value="Tiki"/>
    <property type="match status" value="1"/>
</dbReference>
<dbReference type="OrthoDB" id="357294at2"/>
<feature type="transmembrane region" description="Helical" evidence="1">
    <location>
        <begin position="25"/>
        <end position="44"/>
    </location>
</feature>
<protein>
    <recommendedName>
        <fullName evidence="4">TraB family protein</fullName>
    </recommendedName>
</protein>
<dbReference type="PANTHER" id="PTHR40590:SF1">
    <property type="entry name" value="CYTOPLASMIC PROTEIN"/>
    <property type="match status" value="1"/>
</dbReference>
<keyword evidence="1" id="KW-1133">Transmembrane helix</keyword>
<sequence length="480" mass="55122">MSILIEFAIENISIRKGKNMRIKSICVKLIAIGVAILMLNTPLLHSFASESTQTNTIGVSQWAIDEVNMASLYEIGYEGMYSNLKSDITNDELVNLAVNLYIKLNDNMDSEELVFKFQNKIITDTWKKEHDPQGLSTRKDVIEVLYNILKETVPDADGKDSVNYLLEAKILRGRGNRGLDLNSHCNREELLVMAKRAYEFVLRKTNRASKGYFYKIHGGKSDVYLLGSIHMADISIYPLEEKIEDAFNKADYIAVEADVSNLEDTTKYIQQKALFYDGTTIDKVLTPETFELYKEQVEQYGFEPEVYNVLKPWYAAMLLQNLSLQQYDYEAGLGIDLYFLLKSKNKKIIEIEGVKFQIDLLDNFSPEIQEMFLLDILLSIQNNDEGQSQSTEVMQYMLEVWRQGSEEELEKLVAVEGSEYYSEFSQLFWIQRNKNMTKRIVEYLKDNNKKTYFVIVGAGHLVGNSGVVKELLDQGYTVSQ</sequence>
<proteinExistence type="predicted"/>
<evidence type="ECO:0000256" key="1">
    <source>
        <dbReference type="SAM" id="Phobius"/>
    </source>
</evidence>
<dbReference type="InterPro" id="IPR047111">
    <property type="entry name" value="YbaP-like"/>
</dbReference>
<gene>
    <name evidence="2" type="ORF">EDD79_101363</name>
</gene>
<keyword evidence="3" id="KW-1185">Reference proteome</keyword>
<keyword evidence="1" id="KW-0472">Membrane</keyword>
<dbReference type="InterPro" id="IPR002816">
    <property type="entry name" value="TraB/PrgY/GumN_fam"/>
</dbReference>
<dbReference type="Pfam" id="PF01963">
    <property type="entry name" value="TraB_PrgY_gumN"/>
    <property type="match status" value="1"/>
</dbReference>